<protein>
    <submittedName>
        <fullName evidence="1">Uncharacterized protein</fullName>
    </submittedName>
</protein>
<proteinExistence type="predicted"/>
<sequence length="77" mass="9108">MRDSNFNFKKFIQQESIPLIQFFEKESQKLISALVQNEYILTDKDGGGFWQGRVCWKHPLAKDLGDAIDFYYGNWWG</sequence>
<dbReference type="AlphaFoldDB" id="X1KIF2"/>
<comment type="caution">
    <text evidence="1">The sequence shown here is derived from an EMBL/GenBank/DDBJ whole genome shotgun (WGS) entry which is preliminary data.</text>
</comment>
<reference evidence="1" key="1">
    <citation type="journal article" date="2014" name="Front. Microbiol.">
        <title>High frequency of phylogenetically diverse reductive dehalogenase-homologous genes in deep subseafloor sedimentary metagenomes.</title>
        <authorList>
            <person name="Kawai M."/>
            <person name="Futagami T."/>
            <person name="Toyoda A."/>
            <person name="Takaki Y."/>
            <person name="Nishi S."/>
            <person name="Hori S."/>
            <person name="Arai W."/>
            <person name="Tsubouchi T."/>
            <person name="Morono Y."/>
            <person name="Uchiyama I."/>
            <person name="Ito T."/>
            <person name="Fujiyama A."/>
            <person name="Inagaki F."/>
            <person name="Takami H."/>
        </authorList>
    </citation>
    <scope>NUCLEOTIDE SEQUENCE</scope>
    <source>
        <strain evidence="1">Expedition CK06-06</strain>
    </source>
</reference>
<dbReference type="EMBL" id="BARV01008684">
    <property type="protein sequence ID" value="GAI06832.1"/>
    <property type="molecule type" value="Genomic_DNA"/>
</dbReference>
<gene>
    <name evidence="1" type="ORF">S06H3_17387</name>
</gene>
<name>X1KIF2_9ZZZZ</name>
<evidence type="ECO:0000313" key="1">
    <source>
        <dbReference type="EMBL" id="GAI06832.1"/>
    </source>
</evidence>
<organism evidence="1">
    <name type="scientific">marine sediment metagenome</name>
    <dbReference type="NCBI Taxonomy" id="412755"/>
    <lineage>
        <taxon>unclassified sequences</taxon>
        <taxon>metagenomes</taxon>
        <taxon>ecological metagenomes</taxon>
    </lineage>
</organism>
<accession>X1KIF2</accession>